<dbReference type="CDD" id="cd03137">
    <property type="entry name" value="GATase1_AraC_1"/>
    <property type="match status" value="1"/>
</dbReference>
<gene>
    <name evidence="4" type="ORF">ACFOD9_05370</name>
</gene>
<proteinExistence type="predicted"/>
<sequence>MAKRIACLVYNGFHLLDLAGPLSAFEICGYLGAPGYAIAYLAAQPGVVTSGGGARLVCDALTDCRPDDTLLVPGGFGGYDPAAVEPLLPLITRAIRSGQRVIAVGAGVRILARTGLLAGRKVVSHWAPAARLARDYPEVIVDAQHLYLKDGNIWTSAGVSAGTDVALAVVAEDHGSRRARETARALVLTAHRGSGGNQRSPLLDLPDRSHRFGDLVIWARERLDEPLPVERLAEQAALSVRHFTRAFTEVFGIGPAKAIEKLRVDAACVAIESGLSLDDAALVAGFGNTNRMRRSFQRILGTPPRARKQARPRDGWDG</sequence>
<dbReference type="SUPFAM" id="SSF46689">
    <property type="entry name" value="Homeodomain-like"/>
    <property type="match status" value="2"/>
</dbReference>
<dbReference type="InterPro" id="IPR029062">
    <property type="entry name" value="Class_I_gatase-like"/>
</dbReference>
<feature type="domain" description="HTH araC/xylS-type" evidence="3">
    <location>
        <begin position="213"/>
        <end position="310"/>
    </location>
</feature>
<comment type="caution">
    <text evidence="4">The sequence shown here is derived from an EMBL/GenBank/DDBJ whole genome shotgun (WGS) entry which is preliminary data.</text>
</comment>
<evidence type="ECO:0000313" key="4">
    <source>
        <dbReference type="EMBL" id="MFC3173676.1"/>
    </source>
</evidence>
<keyword evidence="5" id="KW-1185">Reference proteome</keyword>
<evidence type="ECO:0000259" key="3">
    <source>
        <dbReference type="PROSITE" id="PS01124"/>
    </source>
</evidence>
<name>A0ABV7IS83_9SPHN</name>
<dbReference type="Gene3D" id="1.10.10.60">
    <property type="entry name" value="Homeodomain-like"/>
    <property type="match status" value="1"/>
</dbReference>
<dbReference type="RefSeq" id="WP_379509061.1">
    <property type="nucleotide sequence ID" value="NZ_JBHRTQ010000005.1"/>
</dbReference>
<dbReference type="InterPro" id="IPR052158">
    <property type="entry name" value="INH-QAR"/>
</dbReference>
<keyword evidence="2" id="KW-0804">Transcription</keyword>
<dbReference type="InterPro" id="IPR009057">
    <property type="entry name" value="Homeodomain-like_sf"/>
</dbReference>
<dbReference type="SUPFAM" id="SSF52317">
    <property type="entry name" value="Class I glutamine amidotransferase-like"/>
    <property type="match status" value="1"/>
</dbReference>
<dbReference type="InterPro" id="IPR018060">
    <property type="entry name" value="HTH_AraC"/>
</dbReference>
<dbReference type="EMBL" id="JBHRTQ010000005">
    <property type="protein sequence ID" value="MFC3173676.1"/>
    <property type="molecule type" value="Genomic_DNA"/>
</dbReference>
<dbReference type="Pfam" id="PF01965">
    <property type="entry name" value="DJ-1_PfpI"/>
    <property type="match status" value="1"/>
</dbReference>
<accession>A0ABV7IS83</accession>
<dbReference type="SMART" id="SM00342">
    <property type="entry name" value="HTH_ARAC"/>
    <property type="match status" value="1"/>
</dbReference>
<reference evidence="5" key="1">
    <citation type="journal article" date="2019" name="Int. J. Syst. Evol. Microbiol.">
        <title>The Global Catalogue of Microorganisms (GCM) 10K type strain sequencing project: providing services to taxonomists for standard genome sequencing and annotation.</title>
        <authorList>
            <consortium name="The Broad Institute Genomics Platform"/>
            <consortium name="The Broad Institute Genome Sequencing Center for Infectious Disease"/>
            <person name="Wu L."/>
            <person name="Ma J."/>
        </authorList>
    </citation>
    <scope>NUCLEOTIDE SEQUENCE [LARGE SCALE GENOMIC DNA]</scope>
    <source>
        <strain evidence="5">KCTC 42984</strain>
    </source>
</reference>
<evidence type="ECO:0000256" key="1">
    <source>
        <dbReference type="ARBA" id="ARBA00023015"/>
    </source>
</evidence>
<organism evidence="4 5">
    <name type="scientific">Novosphingobium bradum</name>
    <dbReference type="NCBI Taxonomy" id="1737444"/>
    <lineage>
        <taxon>Bacteria</taxon>
        <taxon>Pseudomonadati</taxon>
        <taxon>Pseudomonadota</taxon>
        <taxon>Alphaproteobacteria</taxon>
        <taxon>Sphingomonadales</taxon>
        <taxon>Sphingomonadaceae</taxon>
        <taxon>Novosphingobium</taxon>
    </lineage>
</organism>
<dbReference type="Proteomes" id="UP001595604">
    <property type="component" value="Unassembled WGS sequence"/>
</dbReference>
<dbReference type="Pfam" id="PF12833">
    <property type="entry name" value="HTH_18"/>
    <property type="match status" value="1"/>
</dbReference>
<dbReference type="PANTHER" id="PTHR43130:SF3">
    <property type="entry name" value="HTH-TYPE TRANSCRIPTIONAL REGULATOR RV1931C"/>
    <property type="match status" value="1"/>
</dbReference>
<protein>
    <submittedName>
        <fullName evidence="4">GlxA family transcriptional regulator</fullName>
    </submittedName>
</protein>
<keyword evidence="1" id="KW-0805">Transcription regulation</keyword>
<dbReference type="Gene3D" id="3.40.50.880">
    <property type="match status" value="1"/>
</dbReference>
<evidence type="ECO:0000313" key="5">
    <source>
        <dbReference type="Proteomes" id="UP001595604"/>
    </source>
</evidence>
<dbReference type="InterPro" id="IPR002818">
    <property type="entry name" value="DJ-1/PfpI"/>
</dbReference>
<dbReference type="PANTHER" id="PTHR43130">
    <property type="entry name" value="ARAC-FAMILY TRANSCRIPTIONAL REGULATOR"/>
    <property type="match status" value="1"/>
</dbReference>
<evidence type="ECO:0000256" key="2">
    <source>
        <dbReference type="ARBA" id="ARBA00023163"/>
    </source>
</evidence>
<dbReference type="PROSITE" id="PS01124">
    <property type="entry name" value="HTH_ARAC_FAMILY_2"/>
    <property type="match status" value="1"/>
</dbReference>